<dbReference type="InterPro" id="IPR020843">
    <property type="entry name" value="ER"/>
</dbReference>
<comment type="catalytic activity">
    <reaction evidence="6">
        <text>L-threonine + NAD(+) = (2S)-2-amino-3-oxobutanoate + NADH + H(+)</text>
        <dbReference type="Rhea" id="RHEA:13161"/>
        <dbReference type="ChEBI" id="CHEBI:15378"/>
        <dbReference type="ChEBI" id="CHEBI:57540"/>
        <dbReference type="ChEBI" id="CHEBI:57926"/>
        <dbReference type="ChEBI" id="CHEBI:57945"/>
        <dbReference type="ChEBI" id="CHEBI:78948"/>
        <dbReference type="EC" id="1.1.1.103"/>
    </reaction>
</comment>
<name>A0ABU0WT59_9PSEU</name>
<dbReference type="EMBL" id="NSDM01000001">
    <property type="protein sequence ID" value="MDQ2583030.1"/>
    <property type="molecule type" value="Genomic_DNA"/>
</dbReference>
<keyword evidence="1 6" id="KW-0963">Cytoplasm</keyword>
<evidence type="ECO:0000256" key="4">
    <source>
        <dbReference type="ARBA" id="ARBA00023002"/>
    </source>
</evidence>
<comment type="function">
    <text evidence="6">Catalyzes the NAD(+)-dependent oxidation of L-threonine to 2-amino-3-ketobutyrate.</text>
</comment>
<dbReference type="PANTHER" id="PTHR43401:SF2">
    <property type="entry name" value="L-THREONINE 3-DEHYDROGENASE"/>
    <property type="match status" value="1"/>
</dbReference>
<evidence type="ECO:0000256" key="6">
    <source>
        <dbReference type="HAMAP-Rule" id="MF_00627"/>
    </source>
</evidence>
<dbReference type="SUPFAM" id="SSF51735">
    <property type="entry name" value="NAD(P)-binding Rossmann-fold domains"/>
    <property type="match status" value="1"/>
</dbReference>
<evidence type="ECO:0000313" key="11">
    <source>
        <dbReference type="Proteomes" id="UP001225605"/>
    </source>
</evidence>
<dbReference type="Gene3D" id="3.40.50.720">
    <property type="entry name" value="NAD(P)-binding Rossmann-like Domain"/>
    <property type="match status" value="1"/>
</dbReference>
<dbReference type="InterPro" id="IPR002328">
    <property type="entry name" value="ADH_Zn_CS"/>
</dbReference>
<dbReference type="Pfam" id="PF00107">
    <property type="entry name" value="ADH_zinc_N"/>
    <property type="match status" value="1"/>
</dbReference>
<feature type="active site" description="Charge relay system" evidence="6">
    <location>
        <position position="43"/>
    </location>
</feature>
<dbReference type="NCBIfam" id="NF003808">
    <property type="entry name" value="PRK05396.1"/>
    <property type="match status" value="1"/>
</dbReference>
<organism evidence="10 11">
    <name type="scientific">Saccharothrix yanglingensis</name>
    <dbReference type="NCBI Taxonomy" id="659496"/>
    <lineage>
        <taxon>Bacteria</taxon>
        <taxon>Bacillati</taxon>
        <taxon>Actinomycetota</taxon>
        <taxon>Actinomycetes</taxon>
        <taxon>Pseudonocardiales</taxon>
        <taxon>Pseudonocardiaceae</taxon>
        <taxon>Saccharothrix</taxon>
    </lineage>
</organism>
<feature type="binding site" evidence="6">
    <location>
        <position position="93"/>
    </location>
    <ligand>
        <name>Zn(2+)</name>
        <dbReference type="ChEBI" id="CHEBI:29105"/>
        <label>2</label>
    </ligand>
</feature>
<feature type="binding site" evidence="6">
    <location>
        <position position="195"/>
    </location>
    <ligand>
        <name>NAD(+)</name>
        <dbReference type="ChEBI" id="CHEBI:57540"/>
    </ligand>
</feature>
<dbReference type="InterPro" id="IPR036291">
    <property type="entry name" value="NAD(P)-bd_dom_sf"/>
</dbReference>
<proteinExistence type="inferred from homology"/>
<sequence>MKALVKATAGPGLSLTDVPDPTPGPGDVVVRVLRTGICGTDLHIDSWDEWAAQNIRAPLVLGHEFVGEVVETGPSVTGVRVGDLVSGEGHLVCGTCRNCKAGRRHLCARTRGLGVHSDGAFAQYVVLPEQNAWVHRAPVDLDVAAIFDPFGNAVHTALSFPVIGEDVLITGAGPIGIMAAAVAKHAGARNVVITDVSEHRLELARAVGVDVALNVAERTISEAQSELGMTEGFDVGMEMSGRPIALQEMIGNMTHGGRIAILGLPAEEFAVDWSSVVLKMLHIKGVYGREMFETWYSMSVLLQGGLDLTPVITHRFDHTEFDKAFATAREGKCGKIILDWTGAH</sequence>
<evidence type="ECO:0000256" key="5">
    <source>
        <dbReference type="ARBA" id="ARBA00023027"/>
    </source>
</evidence>
<comment type="similarity">
    <text evidence="6">Belongs to the zinc-containing alcohol dehydrogenase family.</text>
</comment>
<feature type="binding site" evidence="6">
    <location>
        <position position="96"/>
    </location>
    <ligand>
        <name>Zn(2+)</name>
        <dbReference type="ChEBI" id="CHEBI:29105"/>
        <label>2</label>
    </ligand>
</feature>
<dbReference type="HAMAP" id="MF_00627">
    <property type="entry name" value="Thr_dehydrog"/>
    <property type="match status" value="1"/>
</dbReference>
<dbReference type="InterPro" id="IPR004627">
    <property type="entry name" value="L-Threonine_3-DHase"/>
</dbReference>
<comment type="pathway">
    <text evidence="6">Amino-acid degradation; L-threonine degradation via oxydo-reductase pathway; glycine from L-threonine: step 1/2.</text>
</comment>
<feature type="region of interest" description="Disordered" evidence="8">
    <location>
        <begin position="1"/>
        <end position="21"/>
    </location>
</feature>
<comment type="caution">
    <text evidence="10">The sequence shown here is derived from an EMBL/GenBank/DDBJ whole genome shotgun (WGS) entry which is preliminary data.</text>
</comment>
<dbReference type="InterPro" id="IPR013154">
    <property type="entry name" value="ADH-like_N"/>
</dbReference>
<feature type="domain" description="Enoyl reductase (ER)" evidence="9">
    <location>
        <begin position="10"/>
        <end position="338"/>
    </location>
</feature>
<dbReference type="RefSeq" id="WP_306744095.1">
    <property type="nucleotide sequence ID" value="NZ_NSDM01000001.1"/>
</dbReference>
<evidence type="ECO:0000313" key="10">
    <source>
        <dbReference type="EMBL" id="MDQ2583030.1"/>
    </source>
</evidence>
<keyword evidence="4 6" id="KW-0560">Oxidoreductase</keyword>
<dbReference type="PANTHER" id="PTHR43401">
    <property type="entry name" value="L-THREONINE 3-DEHYDROGENASE"/>
    <property type="match status" value="1"/>
</dbReference>
<dbReference type="SMART" id="SM00829">
    <property type="entry name" value="PKS_ER"/>
    <property type="match status" value="1"/>
</dbReference>
<dbReference type="Proteomes" id="UP001225605">
    <property type="component" value="Unassembled WGS sequence"/>
</dbReference>
<dbReference type="InterPro" id="IPR011032">
    <property type="entry name" value="GroES-like_sf"/>
</dbReference>
<dbReference type="EC" id="1.1.1.103" evidence="6 7"/>
<evidence type="ECO:0000256" key="1">
    <source>
        <dbReference type="ARBA" id="ARBA00022490"/>
    </source>
</evidence>
<feature type="binding site" evidence="6">
    <location>
        <position position="175"/>
    </location>
    <ligand>
        <name>NAD(+)</name>
        <dbReference type="ChEBI" id="CHEBI:57540"/>
    </ligand>
</feature>
<dbReference type="InterPro" id="IPR050129">
    <property type="entry name" value="Zn_alcohol_dh"/>
</dbReference>
<feature type="binding site" evidence="6">
    <location>
        <position position="38"/>
    </location>
    <ligand>
        <name>Zn(2+)</name>
        <dbReference type="ChEBI" id="CHEBI:29105"/>
        <label>1</label>
        <note>catalytic</note>
    </ligand>
</feature>
<evidence type="ECO:0000259" key="9">
    <source>
        <dbReference type="SMART" id="SM00829"/>
    </source>
</evidence>
<keyword evidence="11" id="KW-1185">Reference proteome</keyword>
<feature type="binding site" evidence="6">
    <location>
        <position position="107"/>
    </location>
    <ligand>
        <name>Zn(2+)</name>
        <dbReference type="ChEBI" id="CHEBI:29105"/>
        <label>2</label>
    </ligand>
</feature>
<feature type="binding site" evidence="6">
    <location>
        <position position="63"/>
    </location>
    <ligand>
        <name>Zn(2+)</name>
        <dbReference type="ChEBI" id="CHEBI:29105"/>
        <label>1</label>
        <note>catalytic</note>
    </ligand>
</feature>
<dbReference type="Gene3D" id="3.90.180.10">
    <property type="entry name" value="Medium-chain alcohol dehydrogenases, catalytic domain"/>
    <property type="match status" value="1"/>
</dbReference>
<comment type="subunit">
    <text evidence="6">Homotetramer.</text>
</comment>
<feature type="binding site" evidence="6">
    <location>
        <begin position="262"/>
        <end position="264"/>
    </location>
    <ligand>
        <name>NAD(+)</name>
        <dbReference type="ChEBI" id="CHEBI:57540"/>
    </ligand>
</feature>
<feature type="binding site" evidence="6">
    <location>
        <position position="99"/>
    </location>
    <ligand>
        <name>Zn(2+)</name>
        <dbReference type="ChEBI" id="CHEBI:29105"/>
        <label>2</label>
    </ligand>
</feature>
<dbReference type="InterPro" id="IPR013149">
    <property type="entry name" value="ADH-like_C"/>
</dbReference>
<keyword evidence="5 6" id="KW-0520">NAD</keyword>
<feature type="binding site" evidence="6">
    <location>
        <begin position="286"/>
        <end position="287"/>
    </location>
    <ligand>
        <name>NAD(+)</name>
        <dbReference type="ChEBI" id="CHEBI:57540"/>
    </ligand>
</feature>
<reference evidence="10 11" key="1">
    <citation type="submission" date="2017-06" db="EMBL/GenBank/DDBJ databases">
        <title>Cultured bacterium strain Saccharothrix yanglingensis Hhs.015.</title>
        <authorList>
            <person name="Xia Y."/>
        </authorList>
    </citation>
    <scope>NUCLEOTIDE SEQUENCE [LARGE SCALE GENOMIC DNA]</scope>
    <source>
        <strain evidence="10 11">Hhs.015</strain>
    </source>
</reference>
<feature type="binding site" evidence="6">
    <location>
        <position position="200"/>
    </location>
    <ligand>
        <name>NAD(+)</name>
        <dbReference type="ChEBI" id="CHEBI:57540"/>
    </ligand>
</feature>
<dbReference type="SUPFAM" id="SSF50129">
    <property type="entry name" value="GroES-like"/>
    <property type="match status" value="1"/>
</dbReference>
<comment type="subcellular location">
    <subcellularLocation>
        <location evidence="6">Cytoplasm</location>
    </subcellularLocation>
</comment>
<dbReference type="PROSITE" id="PS00059">
    <property type="entry name" value="ADH_ZINC"/>
    <property type="match status" value="1"/>
</dbReference>
<evidence type="ECO:0000256" key="3">
    <source>
        <dbReference type="ARBA" id="ARBA00022833"/>
    </source>
</evidence>
<accession>A0ABU0WT59</accession>
<dbReference type="Pfam" id="PF08240">
    <property type="entry name" value="ADH_N"/>
    <property type="match status" value="1"/>
</dbReference>
<evidence type="ECO:0000256" key="2">
    <source>
        <dbReference type="ARBA" id="ARBA00022723"/>
    </source>
</evidence>
<feature type="active site" description="Charge relay system" evidence="6">
    <location>
        <position position="40"/>
    </location>
</feature>
<feature type="binding site" evidence="6">
    <location>
        <position position="64"/>
    </location>
    <ligand>
        <name>Zn(2+)</name>
        <dbReference type="ChEBI" id="CHEBI:29105"/>
        <label>1</label>
        <note>catalytic</note>
    </ligand>
</feature>
<gene>
    <name evidence="6" type="primary">tdh</name>
    <name evidence="10" type="ORF">CKY47_03305</name>
</gene>
<evidence type="ECO:0000256" key="8">
    <source>
        <dbReference type="SAM" id="MobiDB-lite"/>
    </source>
</evidence>
<dbReference type="NCBIfam" id="TIGR00692">
    <property type="entry name" value="tdh"/>
    <property type="match status" value="1"/>
</dbReference>
<evidence type="ECO:0000256" key="7">
    <source>
        <dbReference type="NCBIfam" id="TIGR00692"/>
    </source>
</evidence>
<protein>
    <recommendedName>
        <fullName evidence="6 7">L-threonine 3-dehydrogenase</fullName>
        <shortName evidence="6">TDH</shortName>
        <ecNumber evidence="6 7">1.1.1.103</ecNumber>
    </recommendedName>
</protein>
<keyword evidence="3 6" id="KW-0862">Zinc</keyword>
<comment type="cofactor">
    <cofactor evidence="6">
        <name>Zn(2+)</name>
        <dbReference type="ChEBI" id="CHEBI:29105"/>
    </cofactor>
    <text evidence="6">Binds 2 Zn(2+) ions per subunit.</text>
</comment>
<keyword evidence="2 6" id="KW-0479">Metal-binding</keyword>
<feature type="site" description="Important for catalytic activity for the proton relay mechanism but does not participate directly in the coordination of zinc atom" evidence="6">
    <location>
        <position position="148"/>
    </location>
</feature>